<protein>
    <submittedName>
        <fullName evidence="1">Uncharacterized protein</fullName>
    </submittedName>
</protein>
<sequence>MTGKPMLADEDRRRIAQIAETADKLLKETVRLRGDVTRLQGRIEPFKNEVLVKVQEHEHQVPRTLKDAFEMLSMSRQYILDCEHHLSAIRGHIDSIASDAISREEMKPWLK</sequence>
<name>A0A4Q0MK17_9HYPH</name>
<dbReference type="AlphaFoldDB" id="A0A4Q0MK17"/>
<proteinExistence type="predicted"/>
<organism evidence="1 2">
    <name type="scientific">Hansschlegelia zhihuaiae</name>
    <dbReference type="NCBI Taxonomy" id="405005"/>
    <lineage>
        <taxon>Bacteria</taxon>
        <taxon>Pseudomonadati</taxon>
        <taxon>Pseudomonadota</taxon>
        <taxon>Alphaproteobacteria</taxon>
        <taxon>Hyphomicrobiales</taxon>
        <taxon>Methylopilaceae</taxon>
        <taxon>Hansschlegelia</taxon>
    </lineage>
</organism>
<gene>
    <name evidence="1" type="ORF">EK403_08005</name>
</gene>
<evidence type="ECO:0000313" key="2">
    <source>
        <dbReference type="Proteomes" id="UP000289708"/>
    </source>
</evidence>
<accession>A0A4Q0MK17</accession>
<comment type="caution">
    <text evidence="1">The sequence shown here is derived from an EMBL/GenBank/DDBJ whole genome shotgun (WGS) entry which is preliminary data.</text>
</comment>
<reference evidence="1 2" key="1">
    <citation type="submission" date="2018-12" db="EMBL/GenBank/DDBJ databases">
        <title>bacterium Hansschlegelia zhihuaiae S113.</title>
        <authorList>
            <person name="He J."/>
        </authorList>
    </citation>
    <scope>NUCLEOTIDE SEQUENCE [LARGE SCALE GENOMIC DNA]</scope>
    <source>
        <strain evidence="1 2">S 113</strain>
    </source>
</reference>
<keyword evidence="2" id="KW-1185">Reference proteome</keyword>
<evidence type="ECO:0000313" key="1">
    <source>
        <dbReference type="EMBL" id="RXF73908.1"/>
    </source>
</evidence>
<dbReference type="EMBL" id="RYFI01000006">
    <property type="protein sequence ID" value="RXF73908.1"/>
    <property type="molecule type" value="Genomic_DNA"/>
</dbReference>
<dbReference type="Proteomes" id="UP000289708">
    <property type="component" value="Unassembled WGS sequence"/>
</dbReference>
<dbReference type="RefSeq" id="WP_128776980.1">
    <property type="nucleotide sequence ID" value="NZ_RYFI01000006.1"/>
</dbReference>